<dbReference type="GO" id="GO:0006574">
    <property type="term" value="P:L-valine catabolic process"/>
    <property type="evidence" value="ECO:0007669"/>
    <property type="project" value="TreeGrafter"/>
</dbReference>
<dbReference type="FunFam" id="3.40.605.10:FF:000003">
    <property type="entry name" value="Methylmalonate-semialdehyde dehydrogenase [acylating]"/>
    <property type="match status" value="1"/>
</dbReference>
<feature type="domain" description="Aldehyde dehydrogenase" evidence="4">
    <location>
        <begin position="23"/>
        <end position="481"/>
    </location>
</feature>
<dbReference type="EMBL" id="JADHEI010000033">
    <property type="protein sequence ID" value="MBF2735408.1"/>
    <property type="molecule type" value="Genomic_DNA"/>
</dbReference>
<dbReference type="InterPro" id="IPR016163">
    <property type="entry name" value="Ald_DH_C"/>
</dbReference>
<dbReference type="EC" id="1.2.1.27" evidence="1"/>
<evidence type="ECO:0000256" key="2">
    <source>
        <dbReference type="ARBA" id="ARBA00023002"/>
    </source>
</evidence>
<dbReference type="PROSITE" id="PS00070">
    <property type="entry name" value="ALDEHYDE_DEHYDR_CYS"/>
    <property type="match status" value="1"/>
</dbReference>
<dbReference type="InterPro" id="IPR015590">
    <property type="entry name" value="Aldehyde_DH_dom"/>
</dbReference>
<sequence>MAYEVVNYVNGKAVAPPKASWGPVFDPARGVRQGKVCMSGAGEVAKAVAAARKAAVAWGATPAPRRAEVLHRYRALLAAHADELAKIVSREHGKTVPDAAGEVARGLEVVDYCTGLPELLKGAYSRAAATGIDVHDVRMPLGVAAGITPFNFPVMVPMWMFVPAIACGNAFVLKPSEKDPAAAVRCAELFAEAGLPPGVFNVVHGGKEAVDAILEHPDVKAVSFVGSTPIAKRIYAAAAAAGKRVQALGGAKNHMVVLPDADIGLAADALAGAAYGSAGERCMAVSVAVPVGEDTADALVAALKKRIRDITIGAGGAKGVDMGPLITAEHRSKVAHHIDTGVAEGAVLAVDGRRAPRTKGGTAKGFFLGCSLFDEVTPEMSIYQEEIFGPVLAVVRVRTAADALKLVNRHQYGNGAAIFTRDGQAARGFCEQAEAGMVGVNVPIPVPVGFHSFGGWKQSLFGAHAIYGPEGVAFYTRLKTVTTRWPAGRGHGAEFTFPRSD</sequence>
<dbReference type="PANTHER" id="PTHR43866">
    <property type="entry name" value="MALONATE-SEMIALDEHYDE DEHYDROGENASE"/>
    <property type="match status" value="1"/>
</dbReference>
<dbReference type="Proteomes" id="UP000604381">
    <property type="component" value="Unassembled WGS sequence"/>
</dbReference>
<protein>
    <recommendedName>
        <fullName evidence="1">methylmalonate-semialdehyde dehydrogenase (CoA acylating)</fullName>
        <ecNumber evidence="1">1.2.1.27</ecNumber>
    </recommendedName>
</protein>
<evidence type="ECO:0000256" key="3">
    <source>
        <dbReference type="ARBA" id="ARBA00023027"/>
    </source>
</evidence>
<dbReference type="InterPro" id="IPR016162">
    <property type="entry name" value="Ald_DH_N"/>
</dbReference>
<dbReference type="SUPFAM" id="SSF53720">
    <property type="entry name" value="ALDH-like"/>
    <property type="match status" value="1"/>
</dbReference>
<comment type="caution">
    <text evidence="5">The sequence shown here is derived from an EMBL/GenBank/DDBJ whole genome shotgun (WGS) entry which is preliminary data.</text>
</comment>
<gene>
    <name evidence="5" type="ORF">ISN26_04940</name>
</gene>
<evidence type="ECO:0000313" key="6">
    <source>
        <dbReference type="Proteomes" id="UP000604381"/>
    </source>
</evidence>
<keyword evidence="6" id="KW-1185">Reference proteome</keyword>
<dbReference type="NCBIfam" id="TIGR01722">
    <property type="entry name" value="MMSDH"/>
    <property type="match status" value="1"/>
</dbReference>
<dbReference type="CDD" id="cd07085">
    <property type="entry name" value="ALDH_F6_MMSDH"/>
    <property type="match status" value="1"/>
</dbReference>
<dbReference type="InterPro" id="IPR016161">
    <property type="entry name" value="Ald_DH/histidinol_DH"/>
</dbReference>
<dbReference type="InterPro" id="IPR010061">
    <property type="entry name" value="MeMal-semiAld_DH"/>
</dbReference>
<dbReference type="FunFam" id="3.40.309.10:FF:000002">
    <property type="entry name" value="Methylmalonate-semialdehyde dehydrogenase (Acylating)"/>
    <property type="match status" value="1"/>
</dbReference>
<accession>A0A930UGS9</accession>
<dbReference type="GO" id="GO:0004491">
    <property type="term" value="F:methylmalonate-semialdehyde dehydrogenase (acylating, NAD) activity"/>
    <property type="evidence" value="ECO:0007669"/>
    <property type="project" value="UniProtKB-EC"/>
</dbReference>
<dbReference type="Gene3D" id="3.40.309.10">
    <property type="entry name" value="Aldehyde Dehydrogenase, Chain A, domain 2"/>
    <property type="match status" value="1"/>
</dbReference>
<evidence type="ECO:0000259" key="4">
    <source>
        <dbReference type="Pfam" id="PF00171"/>
    </source>
</evidence>
<dbReference type="Gene3D" id="3.40.605.10">
    <property type="entry name" value="Aldehyde Dehydrogenase, Chain A, domain 1"/>
    <property type="match status" value="1"/>
</dbReference>
<dbReference type="PANTHER" id="PTHR43866:SF4">
    <property type="entry name" value="MALONATE-SEMIALDEHYDE DEHYDROGENASE"/>
    <property type="match status" value="1"/>
</dbReference>
<name>A0A930UGS9_9GAMM</name>
<dbReference type="AlphaFoldDB" id="A0A930UGS9"/>
<proteinExistence type="predicted"/>
<organism evidence="5 6">
    <name type="scientific">Candidatus Amphirhobacter heronislandensis</name>
    <dbReference type="NCBI Taxonomy" id="1732024"/>
    <lineage>
        <taxon>Bacteria</taxon>
        <taxon>Pseudomonadati</taxon>
        <taxon>Pseudomonadota</taxon>
        <taxon>Gammaproteobacteria</taxon>
        <taxon>Candidatus Tethybacterales</taxon>
        <taxon>Candidatus Tethybacteraceae</taxon>
        <taxon>Candidatus Amphirhobacter</taxon>
    </lineage>
</organism>
<dbReference type="InterPro" id="IPR016160">
    <property type="entry name" value="Ald_DH_CS_CYS"/>
</dbReference>
<dbReference type="GO" id="GO:0006210">
    <property type="term" value="P:thymine catabolic process"/>
    <property type="evidence" value="ECO:0007669"/>
    <property type="project" value="TreeGrafter"/>
</dbReference>
<keyword evidence="3" id="KW-0520">NAD</keyword>
<evidence type="ECO:0000256" key="1">
    <source>
        <dbReference type="ARBA" id="ARBA00013048"/>
    </source>
</evidence>
<evidence type="ECO:0000313" key="5">
    <source>
        <dbReference type="EMBL" id="MBF2735408.1"/>
    </source>
</evidence>
<reference evidence="5" key="1">
    <citation type="submission" date="2020-10" db="EMBL/GenBank/DDBJ databases">
        <title>An improved Amphimedon queenslandica hologenome assembly reveals how three proteobacterial symbionts can extend the metabolic phenotypic of their marine sponge host.</title>
        <authorList>
            <person name="Degnan B."/>
            <person name="Degnan S."/>
            <person name="Xiang X."/>
        </authorList>
    </citation>
    <scope>NUCLEOTIDE SEQUENCE</scope>
    <source>
        <strain evidence="5">AqS2</strain>
    </source>
</reference>
<keyword evidence="2" id="KW-0560">Oxidoreductase</keyword>
<dbReference type="Pfam" id="PF00171">
    <property type="entry name" value="Aldedh"/>
    <property type="match status" value="1"/>
</dbReference>